<dbReference type="InterPro" id="IPR050901">
    <property type="entry name" value="BP-dep_ABC_trans_perm"/>
</dbReference>
<keyword evidence="2 7" id="KW-0813">Transport</keyword>
<organism evidence="9">
    <name type="scientific">Flexilinea flocculi</name>
    <dbReference type="NCBI Taxonomy" id="1678840"/>
    <lineage>
        <taxon>Bacteria</taxon>
        <taxon>Bacillati</taxon>
        <taxon>Chloroflexota</taxon>
        <taxon>Anaerolineae</taxon>
        <taxon>Anaerolineales</taxon>
        <taxon>Anaerolineaceae</taxon>
        <taxon>Flexilinea</taxon>
    </lineage>
</organism>
<keyword evidence="6 7" id="KW-0472">Membrane</keyword>
<dbReference type="STRING" id="1678840.ATC1_131692"/>
<keyword evidence="3" id="KW-1003">Cell membrane</keyword>
<accession>A0A0S7BY64</accession>
<keyword evidence="5 7" id="KW-1133">Transmembrane helix</keyword>
<dbReference type="Gene3D" id="1.10.3720.10">
    <property type="entry name" value="MetI-like"/>
    <property type="match status" value="1"/>
</dbReference>
<evidence type="ECO:0000256" key="6">
    <source>
        <dbReference type="ARBA" id="ARBA00023136"/>
    </source>
</evidence>
<proteinExistence type="inferred from homology"/>
<evidence type="ECO:0000313" key="10">
    <source>
        <dbReference type="Proteomes" id="UP000053370"/>
    </source>
</evidence>
<dbReference type="GO" id="GO:0005886">
    <property type="term" value="C:plasma membrane"/>
    <property type="evidence" value="ECO:0007669"/>
    <property type="project" value="UniProtKB-SubCell"/>
</dbReference>
<feature type="transmembrane region" description="Helical" evidence="7">
    <location>
        <begin position="140"/>
        <end position="161"/>
    </location>
</feature>
<evidence type="ECO:0000259" key="8">
    <source>
        <dbReference type="PROSITE" id="PS50928"/>
    </source>
</evidence>
<comment type="subcellular location">
    <subcellularLocation>
        <location evidence="1 7">Cell membrane</location>
        <topology evidence="1 7">Multi-pass membrane protein</topology>
    </subcellularLocation>
</comment>
<dbReference type="Pfam" id="PF00528">
    <property type="entry name" value="BPD_transp_1"/>
    <property type="match status" value="1"/>
</dbReference>
<feature type="transmembrane region" description="Helical" evidence="7">
    <location>
        <begin position="181"/>
        <end position="203"/>
    </location>
</feature>
<keyword evidence="4 7" id="KW-0812">Transmembrane</keyword>
<feature type="transmembrane region" description="Helical" evidence="7">
    <location>
        <begin position="240"/>
        <end position="261"/>
    </location>
</feature>
<dbReference type="RefSeq" id="WP_062283444.1">
    <property type="nucleotide sequence ID" value="NZ_DF968181.1"/>
</dbReference>
<dbReference type="InterPro" id="IPR035906">
    <property type="entry name" value="MetI-like_sf"/>
</dbReference>
<protein>
    <submittedName>
        <fullName evidence="9">ABC-type glycerol-3-phosphate transport system, permease component</fullName>
    </submittedName>
</protein>
<dbReference type="Proteomes" id="UP000053370">
    <property type="component" value="Unassembled WGS sequence"/>
</dbReference>
<feature type="domain" description="ABC transmembrane type-1" evidence="8">
    <location>
        <begin position="67"/>
        <end position="261"/>
    </location>
</feature>
<reference evidence="9" key="1">
    <citation type="journal article" date="2015" name="Genome Announc.">
        <title>Draft Genome Sequence of Anaerolineae Strain TC1, a Novel Isolate from a Methanogenic Wastewater Treatment System.</title>
        <authorList>
            <person name="Matsuura N."/>
            <person name="Tourlousse D.M."/>
            <person name="Sun L."/>
            <person name="Toyonaga M."/>
            <person name="Kuroda K."/>
            <person name="Ohashi A."/>
            <person name="Cruz R."/>
            <person name="Yamaguchi T."/>
            <person name="Sekiguchi Y."/>
        </authorList>
    </citation>
    <scope>NUCLEOTIDE SEQUENCE [LARGE SCALE GENOMIC DNA]</scope>
    <source>
        <strain evidence="9">TC1</strain>
    </source>
</reference>
<dbReference type="GO" id="GO:0055085">
    <property type="term" value="P:transmembrane transport"/>
    <property type="evidence" value="ECO:0007669"/>
    <property type="project" value="InterPro"/>
</dbReference>
<dbReference type="CDD" id="cd06261">
    <property type="entry name" value="TM_PBP2"/>
    <property type="match status" value="1"/>
</dbReference>
<comment type="similarity">
    <text evidence="7">Belongs to the binding-protein-dependent transport system permease family.</text>
</comment>
<dbReference type="PATRIC" id="fig|1678840.3.peg.3209"/>
<sequence>MKKKTSWYKIILIGILLIWTLFPIYWMISLSLRNSAELRSSIPLIPQSFATEHFSRLFTEKDFGRALFNSLQVTVISLFFALAFGLATAYILSRKRLKITGGDVSLFWILLVRILPPIAFAIPLYLIMTRLNLIQTKIPIISAHIMINIAFIVWFMITFFITLPEEMEDSARIDGASEMQLLTKIIFPLVMPGVASVAILAFMTSWNEYLYGVIFIQSPKNYTIPLILATLNSEQELADYGLIAAGGTISLIPILLFVIFAQNYLISGLSSGAVKE</sequence>
<dbReference type="InterPro" id="IPR000515">
    <property type="entry name" value="MetI-like"/>
</dbReference>
<evidence type="ECO:0000256" key="1">
    <source>
        <dbReference type="ARBA" id="ARBA00004651"/>
    </source>
</evidence>
<keyword evidence="10" id="KW-1185">Reference proteome</keyword>
<evidence type="ECO:0000256" key="3">
    <source>
        <dbReference type="ARBA" id="ARBA00022475"/>
    </source>
</evidence>
<evidence type="ECO:0000256" key="4">
    <source>
        <dbReference type="ARBA" id="ARBA00022692"/>
    </source>
</evidence>
<feature type="transmembrane region" description="Helical" evidence="7">
    <location>
        <begin position="71"/>
        <end position="92"/>
    </location>
</feature>
<dbReference type="SUPFAM" id="SSF161098">
    <property type="entry name" value="MetI-like"/>
    <property type="match status" value="1"/>
</dbReference>
<gene>
    <name evidence="9" type="ORF">ATC1_131692</name>
</gene>
<feature type="transmembrane region" description="Helical" evidence="7">
    <location>
        <begin position="104"/>
        <end position="128"/>
    </location>
</feature>
<dbReference type="PROSITE" id="PS50928">
    <property type="entry name" value="ABC_TM1"/>
    <property type="match status" value="1"/>
</dbReference>
<evidence type="ECO:0000256" key="5">
    <source>
        <dbReference type="ARBA" id="ARBA00022989"/>
    </source>
</evidence>
<evidence type="ECO:0000256" key="2">
    <source>
        <dbReference type="ARBA" id="ARBA00022448"/>
    </source>
</evidence>
<evidence type="ECO:0000313" key="9">
    <source>
        <dbReference type="EMBL" id="GAP41696.1"/>
    </source>
</evidence>
<dbReference type="EMBL" id="DF968181">
    <property type="protein sequence ID" value="GAP41696.1"/>
    <property type="molecule type" value="Genomic_DNA"/>
</dbReference>
<dbReference type="AlphaFoldDB" id="A0A0S7BY64"/>
<name>A0A0S7BY64_9CHLR</name>
<evidence type="ECO:0000256" key="7">
    <source>
        <dbReference type="RuleBase" id="RU363032"/>
    </source>
</evidence>
<feature type="transmembrane region" description="Helical" evidence="7">
    <location>
        <begin position="7"/>
        <end position="28"/>
    </location>
</feature>
<dbReference type="PANTHER" id="PTHR32243">
    <property type="entry name" value="MALTOSE TRANSPORT SYSTEM PERMEASE-RELATED"/>
    <property type="match status" value="1"/>
</dbReference>
<dbReference type="OrthoDB" id="153186at2"/>
<dbReference type="PANTHER" id="PTHR32243:SF18">
    <property type="entry name" value="INNER MEMBRANE ABC TRANSPORTER PERMEASE PROTEIN YCJP"/>
    <property type="match status" value="1"/>
</dbReference>